<dbReference type="EMBL" id="SWBO01000004">
    <property type="protein sequence ID" value="TKC01149.1"/>
    <property type="molecule type" value="Genomic_DNA"/>
</dbReference>
<evidence type="ECO:0000313" key="3">
    <source>
        <dbReference type="Proteomes" id="UP000310477"/>
    </source>
</evidence>
<comment type="caution">
    <text evidence="2">The sequence shown here is derived from an EMBL/GenBank/DDBJ whole genome shotgun (WGS) entry which is preliminary data.</text>
</comment>
<keyword evidence="1" id="KW-0812">Transmembrane</keyword>
<keyword evidence="1" id="KW-0472">Membrane</keyword>
<dbReference type="AlphaFoldDB" id="A0A4U1C9N4"/>
<feature type="transmembrane region" description="Helical" evidence="1">
    <location>
        <begin position="24"/>
        <end position="48"/>
    </location>
</feature>
<sequence>METTSDKLISQSHCSRIALPAGKFFHLCFLGLEYFYFAYLSYAALVLLKAAHVPPLGKLPDKAGNSAHVAADRTFHGAFCQAH</sequence>
<dbReference type="RefSeq" id="WP_136876250.1">
    <property type="nucleotide sequence ID" value="NZ_SWBO01000004.1"/>
</dbReference>
<accession>A0A4U1C9N4</accession>
<keyword evidence="3" id="KW-1185">Reference proteome</keyword>
<reference evidence="2 3" key="1">
    <citation type="submission" date="2019-04" db="EMBL/GenBank/DDBJ databases">
        <title>Pedobacter sp. AR-2-6 sp. nov., isolated from Arctic soil.</title>
        <authorList>
            <person name="Dahal R.H."/>
            <person name="Kim D.-U."/>
        </authorList>
    </citation>
    <scope>NUCLEOTIDE SEQUENCE [LARGE SCALE GENOMIC DNA]</scope>
    <source>
        <strain evidence="2 3">AR-2-6</strain>
    </source>
</reference>
<protein>
    <submittedName>
        <fullName evidence="2">Uncharacterized protein</fullName>
    </submittedName>
</protein>
<gene>
    <name evidence="2" type="ORF">FA045_07830</name>
</gene>
<evidence type="ECO:0000313" key="2">
    <source>
        <dbReference type="EMBL" id="TKC01149.1"/>
    </source>
</evidence>
<organism evidence="2 3">
    <name type="scientific">Pedobacter cryotolerans</name>
    <dbReference type="NCBI Taxonomy" id="2571270"/>
    <lineage>
        <taxon>Bacteria</taxon>
        <taxon>Pseudomonadati</taxon>
        <taxon>Bacteroidota</taxon>
        <taxon>Sphingobacteriia</taxon>
        <taxon>Sphingobacteriales</taxon>
        <taxon>Sphingobacteriaceae</taxon>
        <taxon>Pedobacter</taxon>
    </lineage>
</organism>
<name>A0A4U1C9N4_9SPHI</name>
<evidence type="ECO:0000256" key="1">
    <source>
        <dbReference type="SAM" id="Phobius"/>
    </source>
</evidence>
<keyword evidence="1" id="KW-1133">Transmembrane helix</keyword>
<proteinExistence type="predicted"/>
<dbReference type="Proteomes" id="UP000310477">
    <property type="component" value="Unassembled WGS sequence"/>
</dbReference>